<feature type="domain" description="KIB1-4 beta-propeller" evidence="1">
    <location>
        <begin position="89"/>
        <end position="354"/>
    </location>
</feature>
<dbReference type="AlphaFoldDB" id="A0A6J5XNF9"/>
<reference evidence="3" key="1">
    <citation type="journal article" date="2020" name="Genome Biol.">
        <title>Gamete binning: chromosome-level and haplotype-resolved genome assembly enabled by high-throughput single-cell sequencing of gamete genomes.</title>
        <authorList>
            <person name="Campoy J.A."/>
            <person name="Sun H."/>
            <person name="Goel M."/>
            <person name="Jiao W.-B."/>
            <person name="Folz-Donahue K."/>
            <person name="Wang N."/>
            <person name="Rubio M."/>
            <person name="Liu C."/>
            <person name="Kukat C."/>
            <person name="Ruiz D."/>
            <person name="Huettel B."/>
            <person name="Schneeberger K."/>
        </authorList>
    </citation>
    <scope>NUCLEOTIDE SEQUENCE [LARGE SCALE GENOMIC DNA]</scope>
    <source>
        <strain evidence="3">cv. Rojo Pasion</strain>
    </source>
</reference>
<evidence type="ECO:0000313" key="2">
    <source>
        <dbReference type="EMBL" id="CAB4315189.1"/>
    </source>
</evidence>
<dbReference type="Gene3D" id="1.20.1280.50">
    <property type="match status" value="1"/>
</dbReference>
<accession>A0A6J5XNF9</accession>
<dbReference type="CDD" id="cd09917">
    <property type="entry name" value="F-box_SF"/>
    <property type="match status" value="1"/>
</dbReference>
<evidence type="ECO:0000313" key="3">
    <source>
        <dbReference type="Proteomes" id="UP000507245"/>
    </source>
</evidence>
<gene>
    <name evidence="2" type="ORF">ORAREDHAP_LOCUS39796</name>
</gene>
<sequence>MASTYSTKRRRLKYSSTTPNKWADELPTELLGLIVKKLASNFMDISRFKAVCSSWNRAARSYTSAPLPQYPGLMYPSTRWGWIGNGICFSSLAEKKVYKTEASQGFLGVDSFLGSSHGWLVMGKRAWTLGEIRLFNPISRKSRTLPSLPRGSPIRKIVLSSDPSRNNNFVVVVIHETLNVPTRLAFYQHGRGGENATAWTELEGSHDHYFDILLRNNGHLFALSKDHSIQVWDFGDTYNNNNPTKIMHFRPSMARNGFHGTMMGDKKWLVESMGELLLVEREWLGDNGRGTEKFDVYELNIAAKTWEKVECLRDCALFLAKNQPAMSLSTQKLPRLKENSIYFADEYHEHSHGGGDIIDIHVRGVFNFETKVVKQYCITGANNFSYSPAVWIVPSPW</sequence>
<dbReference type="OrthoDB" id="642536at2759"/>
<dbReference type="PANTHER" id="PTHR44259:SF15">
    <property type="entry name" value="F-BOX PROTEIN KIB2-RELATED"/>
    <property type="match status" value="1"/>
</dbReference>
<dbReference type="Pfam" id="PF03478">
    <property type="entry name" value="Beta-prop_KIB1-4"/>
    <property type="match status" value="1"/>
</dbReference>
<protein>
    <recommendedName>
        <fullName evidence="1">KIB1-4 beta-propeller domain-containing protein</fullName>
    </recommendedName>
</protein>
<dbReference type="InterPro" id="IPR050942">
    <property type="entry name" value="F-box_BR-signaling"/>
</dbReference>
<proteinExistence type="predicted"/>
<name>A0A6J5XNF9_PRUAR</name>
<dbReference type="InterPro" id="IPR005174">
    <property type="entry name" value="KIB1-4_b-propeller"/>
</dbReference>
<organism evidence="2 3">
    <name type="scientific">Prunus armeniaca</name>
    <name type="common">Apricot</name>
    <name type="synonym">Armeniaca vulgaris</name>
    <dbReference type="NCBI Taxonomy" id="36596"/>
    <lineage>
        <taxon>Eukaryota</taxon>
        <taxon>Viridiplantae</taxon>
        <taxon>Streptophyta</taxon>
        <taxon>Embryophyta</taxon>
        <taxon>Tracheophyta</taxon>
        <taxon>Spermatophyta</taxon>
        <taxon>Magnoliopsida</taxon>
        <taxon>eudicotyledons</taxon>
        <taxon>Gunneridae</taxon>
        <taxon>Pentapetalae</taxon>
        <taxon>rosids</taxon>
        <taxon>fabids</taxon>
        <taxon>Rosales</taxon>
        <taxon>Rosaceae</taxon>
        <taxon>Amygdaloideae</taxon>
        <taxon>Amygdaleae</taxon>
        <taxon>Prunus</taxon>
    </lineage>
</organism>
<keyword evidence="3" id="KW-1185">Reference proteome</keyword>
<dbReference type="EMBL" id="CAEKKB010000006">
    <property type="protein sequence ID" value="CAB4315189.1"/>
    <property type="molecule type" value="Genomic_DNA"/>
</dbReference>
<dbReference type="Proteomes" id="UP000507245">
    <property type="component" value="Unassembled WGS sequence"/>
</dbReference>
<evidence type="ECO:0000259" key="1">
    <source>
        <dbReference type="Pfam" id="PF03478"/>
    </source>
</evidence>
<dbReference type="PANTHER" id="PTHR44259">
    <property type="entry name" value="OS07G0183000 PROTEIN-RELATED"/>
    <property type="match status" value="1"/>
</dbReference>